<feature type="non-terminal residue" evidence="2">
    <location>
        <position position="1"/>
    </location>
</feature>
<keyword evidence="3" id="KW-1185">Reference proteome</keyword>
<dbReference type="EMBL" id="CAUOFW020001792">
    <property type="protein sequence ID" value="CAK9148740.1"/>
    <property type="molecule type" value="Genomic_DNA"/>
</dbReference>
<evidence type="ECO:0000313" key="3">
    <source>
        <dbReference type="Proteomes" id="UP001642360"/>
    </source>
</evidence>
<sequence length="381" mass="43252">QVISCIWKHSGAPLVYLACDLLGQEEILVNVSRTFGTKIFIDKENNPVCFQALKLVVPEILSQDPSCRFHVLDGFPKLYERAEAKFADARASCQPEPLIVHPSAQWYVCEERFSEFEKQMKERCNEAVRDKFGVWHVCYSMHSCREELEWALQLLAPKRVISTTPGCWAMELNYVRKHCSYTQLASDDPIWKILNINMEACLPTDALIKLSNCSSMVEKTVKSCAESQSQLMKISTSQRALLNVSLPSKKSPVTLFGRARLGLQESTLFHEDKEMVPLHDDSLRSVSENIESDILFQNGVEAECEKSEEIKKGLEVIDTKCDVAEELKPGTCKRCSYSPIGSSSFNESLRKLYRSMNVPVPEPLPSLVELMKAKQRSKRKF</sequence>
<dbReference type="Proteomes" id="UP001642360">
    <property type="component" value="Unassembled WGS sequence"/>
</dbReference>
<dbReference type="InterPro" id="IPR011084">
    <property type="entry name" value="DRMBL"/>
</dbReference>
<accession>A0ABC8RYW3</accession>
<comment type="caution">
    <text evidence="2">The sequence shown here is derived from an EMBL/GenBank/DDBJ whole genome shotgun (WGS) entry which is preliminary data.</text>
</comment>
<name>A0ABC8RYW3_9AQUA</name>
<dbReference type="FunFam" id="3.40.50.12650:FF:000005">
    <property type="entry name" value="DNA repair metallo-beta-lactamase family protein"/>
    <property type="match status" value="1"/>
</dbReference>
<dbReference type="AlphaFoldDB" id="A0ABC8RYW3"/>
<evidence type="ECO:0000313" key="2">
    <source>
        <dbReference type="EMBL" id="CAK9148740.1"/>
    </source>
</evidence>
<proteinExistence type="predicted"/>
<organism evidence="2 3">
    <name type="scientific">Ilex paraguariensis</name>
    <name type="common">yerba mate</name>
    <dbReference type="NCBI Taxonomy" id="185542"/>
    <lineage>
        <taxon>Eukaryota</taxon>
        <taxon>Viridiplantae</taxon>
        <taxon>Streptophyta</taxon>
        <taxon>Embryophyta</taxon>
        <taxon>Tracheophyta</taxon>
        <taxon>Spermatophyta</taxon>
        <taxon>Magnoliopsida</taxon>
        <taxon>eudicotyledons</taxon>
        <taxon>Gunneridae</taxon>
        <taxon>Pentapetalae</taxon>
        <taxon>asterids</taxon>
        <taxon>campanulids</taxon>
        <taxon>Aquifoliales</taxon>
        <taxon>Aquifoliaceae</taxon>
        <taxon>Ilex</taxon>
    </lineage>
</organism>
<gene>
    <name evidence="2" type="ORF">ILEXP_LOCUS16711</name>
</gene>
<dbReference type="PANTHER" id="PTHR23240">
    <property type="entry name" value="DNA CROSS-LINK REPAIR PROTEIN PSO2/SNM1-RELATED"/>
    <property type="match status" value="1"/>
</dbReference>
<protein>
    <recommendedName>
        <fullName evidence="1">DNA repair metallo-beta-lactamase domain-containing protein</fullName>
    </recommendedName>
</protein>
<feature type="domain" description="DNA repair metallo-beta-lactamase" evidence="1">
    <location>
        <begin position="59"/>
        <end position="165"/>
    </location>
</feature>
<dbReference type="PANTHER" id="PTHR23240:SF31">
    <property type="entry name" value="DNA REPAIR METALLO-BETA-LACTAMASE FAMILY PROTEIN"/>
    <property type="match status" value="1"/>
</dbReference>
<dbReference type="Pfam" id="PF07522">
    <property type="entry name" value="DRMBL"/>
    <property type="match status" value="1"/>
</dbReference>
<evidence type="ECO:0000259" key="1">
    <source>
        <dbReference type="Pfam" id="PF07522"/>
    </source>
</evidence>
<dbReference type="Gene3D" id="3.40.50.12650">
    <property type="match status" value="1"/>
</dbReference>
<reference evidence="2 3" key="1">
    <citation type="submission" date="2024-02" db="EMBL/GenBank/DDBJ databases">
        <authorList>
            <person name="Vignale AGUSTIN F."/>
            <person name="Sosa J E."/>
            <person name="Modenutti C."/>
        </authorList>
    </citation>
    <scope>NUCLEOTIDE SEQUENCE [LARGE SCALE GENOMIC DNA]</scope>
</reference>